<feature type="region of interest" description="Disordered" evidence="1">
    <location>
        <begin position="26"/>
        <end position="63"/>
    </location>
</feature>
<evidence type="ECO:0000313" key="3">
    <source>
        <dbReference type="EMBL" id="MBB5477916.1"/>
    </source>
</evidence>
<feature type="compositionally biased region" description="Low complexity" evidence="1">
    <location>
        <begin position="37"/>
        <end position="53"/>
    </location>
</feature>
<keyword evidence="2" id="KW-0732">Signal</keyword>
<keyword evidence="4" id="KW-1185">Reference proteome</keyword>
<accession>A0A840VPL6</accession>
<protein>
    <recommendedName>
        <fullName evidence="5">Secreted protein</fullName>
    </recommendedName>
</protein>
<dbReference type="EMBL" id="JACHDP010000001">
    <property type="protein sequence ID" value="MBB5477916.1"/>
    <property type="molecule type" value="Genomic_DNA"/>
</dbReference>
<organism evidence="3 4">
    <name type="scientific">Micromonospora parathelypteridis</name>
    <dbReference type="NCBI Taxonomy" id="1839617"/>
    <lineage>
        <taxon>Bacteria</taxon>
        <taxon>Bacillati</taxon>
        <taxon>Actinomycetota</taxon>
        <taxon>Actinomycetes</taxon>
        <taxon>Micromonosporales</taxon>
        <taxon>Micromonosporaceae</taxon>
        <taxon>Micromonospora</taxon>
    </lineage>
</organism>
<reference evidence="3 4" key="1">
    <citation type="submission" date="2020-08" db="EMBL/GenBank/DDBJ databases">
        <title>Sequencing the genomes of 1000 actinobacteria strains.</title>
        <authorList>
            <person name="Klenk H.-P."/>
        </authorList>
    </citation>
    <scope>NUCLEOTIDE SEQUENCE [LARGE SCALE GENOMIC DNA]</scope>
    <source>
        <strain evidence="3 4">DSM 103125</strain>
    </source>
</reference>
<sequence length="183" mass="18603">MRPASTTAVTIALLAGLLTGCTSVDRAPTASDQPSVTTATGPAGTATGTPQPTIVATAGPDKTSGAAARVMLRSSGGFTGRGDAVTVEPDGQWTAVDRAGSRRNGRLTPADLGRLTGLAADPRLAAEARQPTTSTVCSDAFQYRLTVDSIESGYVDCPEDGPPPPATQAVVKLLLRATAMHTR</sequence>
<comment type="caution">
    <text evidence="3">The sequence shown here is derived from an EMBL/GenBank/DDBJ whole genome shotgun (WGS) entry which is preliminary data.</text>
</comment>
<gene>
    <name evidence="3" type="ORF">HNR20_002421</name>
</gene>
<dbReference type="AlphaFoldDB" id="A0A840VPL6"/>
<evidence type="ECO:0000256" key="2">
    <source>
        <dbReference type="SAM" id="SignalP"/>
    </source>
</evidence>
<name>A0A840VPL6_9ACTN</name>
<evidence type="ECO:0000256" key="1">
    <source>
        <dbReference type="SAM" id="MobiDB-lite"/>
    </source>
</evidence>
<dbReference type="Proteomes" id="UP000586947">
    <property type="component" value="Unassembled WGS sequence"/>
</dbReference>
<feature type="signal peptide" evidence="2">
    <location>
        <begin position="1"/>
        <end position="26"/>
    </location>
</feature>
<proteinExistence type="predicted"/>
<evidence type="ECO:0008006" key="5">
    <source>
        <dbReference type="Google" id="ProtNLM"/>
    </source>
</evidence>
<dbReference type="RefSeq" id="WP_184179194.1">
    <property type="nucleotide sequence ID" value="NZ_BMNF01000002.1"/>
</dbReference>
<dbReference type="PROSITE" id="PS51257">
    <property type="entry name" value="PROKAR_LIPOPROTEIN"/>
    <property type="match status" value="1"/>
</dbReference>
<evidence type="ECO:0000313" key="4">
    <source>
        <dbReference type="Proteomes" id="UP000586947"/>
    </source>
</evidence>
<feature type="chain" id="PRO_5032850318" description="Secreted protein" evidence="2">
    <location>
        <begin position="27"/>
        <end position="183"/>
    </location>
</feature>